<feature type="signal peptide" evidence="2">
    <location>
        <begin position="1"/>
        <end position="19"/>
    </location>
</feature>
<dbReference type="PROSITE" id="PS51257">
    <property type="entry name" value="PROKAR_LIPOPROTEIN"/>
    <property type="match status" value="1"/>
</dbReference>
<feature type="chain" id="PRO_5016300752" evidence="2">
    <location>
        <begin position="20"/>
        <end position="222"/>
    </location>
</feature>
<sequence length="222" mass="24890">MNWKRTALAITCATTISLAACGNNDYGQGNNDVNNNTRPIGYNQTSDDPMNDRDINRGHGPNDQYQNQEGRDPGSFMNNQNPGYNGNNGTNNNNQNTNQESDNYEVAEKAQDRIKEELPEINRVYVLTTENNAYVAASWNKDGNDTSETGNEISDKVRKQITDIVKSVNKDIDNVYVTTNPDFFDLADRYAQDLDAGEPVEGFFNRIGNMLNRVFPEQEEAS</sequence>
<keyword evidence="2" id="KW-0732">Signal</keyword>
<dbReference type="InterPro" id="IPR019076">
    <property type="entry name" value="Spore_lipoprot_YhcN/YlaJ-like"/>
</dbReference>
<keyword evidence="3" id="KW-0449">Lipoprotein</keyword>
<gene>
    <name evidence="3" type="ORF">DLJ74_18220</name>
</gene>
<evidence type="ECO:0000313" key="4">
    <source>
        <dbReference type="Proteomes" id="UP000245624"/>
    </source>
</evidence>
<name>A0A317KYU1_9BACI</name>
<dbReference type="GO" id="GO:0030435">
    <property type="term" value="P:sporulation resulting in formation of a cellular spore"/>
    <property type="evidence" value="ECO:0007669"/>
    <property type="project" value="InterPro"/>
</dbReference>
<dbReference type="EMBL" id="QGTD01000020">
    <property type="protein sequence ID" value="PWU66809.1"/>
    <property type="molecule type" value="Genomic_DNA"/>
</dbReference>
<reference evidence="3 4" key="1">
    <citation type="submission" date="2018-05" db="EMBL/GenBank/DDBJ databases">
        <title>Genomic analysis of Gracilibacillus dipsosauri DD1 reveals novel features of a salt-tolerant amylase.</title>
        <authorList>
            <person name="Deutch C.E."/>
            <person name="Yang S."/>
        </authorList>
    </citation>
    <scope>NUCLEOTIDE SEQUENCE [LARGE SCALE GENOMIC DNA]</scope>
    <source>
        <strain evidence="3 4">DD1</strain>
    </source>
</reference>
<dbReference type="InterPro" id="IPR014247">
    <property type="entry name" value="Spore_lipoprot_YhcN/YlaJ"/>
</dbReference>
<dbReference type="OrthoDB" id="1707228at2"/>
<dbReference type="Pfam" id="PF09580">
    <property type="entry name" value="Spore_YhcN_YlaJ"/>
    <property type="match status" value="1"/>
</dbReference>
<keyword evidence="4" id="KW-1185">Reference proteome</keyword>
<evidence type="ECO:0000256" key="1">
    <source>
        <dbReference type="SAM" id="MobiDB-lite"/>
    </source>
</evidence>
<dbReference type="Proteomes" id="UP000245624">
    <property type="component" value="Unassembled WGS sequence"/>
</dbReference>
<dbReference type="NCBIfam" id="TIGR02898">
    <property type="entry name" value="spore_YhcN_YlaJ"/>
    <property type="match status" value="1"/>
</dbReference>
<dbReference type="RefSeq" id="WP_109985540.1">
    <property type="nucleotide sequence ID" value="NZ_QGTD01000020.1"/>
</dbReference>
<proteinExistence type="predicted"/>
<comment type="caution">
    <text evidence="3">The sequence shown here is derived from an EMBL/GenBank/DDBJ whole genome shotgun (WGS) entry which is preliminary data.</text>
</comment>
<organism evidence="3 4">
    <name type="scientific">Gracilibacillus dipsosauri</name>
    <dbReference type="NCBI Taxonomy" id="178340"/>
    <lineage>
        <taxon>Bacteria</taxon>
        <taxon>Bacillati</taxon>
        <taxon>Bacillota</taxon>
        <taxon>Bacilli</taxon>
        <taxon>Bacillales</taxon>
        <taxon>Bacillaceae</taxon>
        <taxon>Gracilibacillus</taxon>
    </lineage>
</organism>
<dbReference type="AlphaFoldDB" id="A0A317KYU1"/>
<feature type="compositionally biased region" description="Low complexity" evidence="1">
    <location>
        <begin position="78"/>
        <end position="99"/>
    </location>
</feature>
<evidence type="ECO:0000313" key="3">
    <source>
        <dbReference type="EMBL" id="PWU66809.1"/>
    </source>
</evidence>
<accession>A0A317KYU1</accession>
<protein>
    <submittedName>
        <fullName evidence="3">YhcN/YlaJ family sporulation lipoprotein</fullName>
    </submittedName>
</protein>
<evidence type="ECO:0000256" key="2">
    <source>
        <dbReference type="SAM" id="SignalP"/>
    </source>
</evidence>
<feature type="region of interest" description="Disordered" evidence="1">
    <location>
        <begin position="25"/>
        <end position="99"/>
    </location>
</feature>
<feature type="compositionally biased region" description="Polar residues" evidence="1">
    <location>
        <begin position="25"/>
        <end position="48"/>
    </location>
</feature>